<name>A0A2P2PA25_RHIMU</name>
<reference evidence="1" key="1">
    <citation type="submission" date="2018-02" db="EMBL/GenBank/DDBJ databases">
        <title>Rhizophora mucronata_Transcriptome.</title>
        <authorList>
            <person name="Meera S.P."/>
            <person name="Sreeshan A."/>
            <person name="Augustine A."/>
        </authorList>
    </citation>
    <scope>NUCLEOTIDE SEQUENCE</scope>
    <source>
        <tissue evidence="1">Leaf</tissue>
    </source>
</reference>
<dbReference type="EMBL" id="GGEC01071085">
    <property type="protein sequence ID" value="MBX51569.1"/>
    <property type="molecule type" value="Transcribed_RNA"/>
</dbReference>
<accession>A0A2P2PA25</accession>
<proteinExistence type="predicted"/>
<protein>
    <submittedName>
        <fullName evidence="1">Uncharacterized protein</fullName>
    </submittedName>
</protein>
<evidence type="ECO:0000313" key="1">
    <source>
        <dbReference type="EMBL" id="MBX51569.1"/>
    </source>
</evidence>
<sequence length="49" mass="5769">MLQPVSNEQCYFTWPSGQDTLMKASILYVLNWVLGEWPQQQLQTSHSQR</sequence>
<organism evidence="1">
    <name type="scientific">Rhizophora mucronata</name>
    <name type="common">Asiatic mangrove</name>
    <dbReference type="NCBI Taxonomy" id="61149"/>
    <lineage>
        <taxon>Eukaryota</taxon>
        <taxon>Viridiplantae</taxon>
        <taxon>Streptophyta</taxon>
        <taxon>Embryophyta</taxon>
        <taxon>Tracheophyta</taxon>
        <taxon>Spermatophyta</taxon>
        <taxon>Magnoliopsida</taxon>
        <taxon>eudicotyledons</taxon>
        <taxon>Gunneridae</taxon>
        <taxon>Pentapetalae</taxon>
        <taxon>rosids</taxon>
        <taxon>fabids</taxon>
        <taxon>Malpighiales</taxon>
        <taxon>Rhizophoraceae</taxon>
        <taxon>Rhizophora</taxon>
    </lineage>
</organism>
<dbReference type="AlphaFoldDB" id="A0A2P2PA25"/>